<proteinExistence type="inferred from homology"/>
<dbReference type="Proteomes" id="UP000663842">
    <property type="component" value="Unassembled WGS sequence"/>
</dbReference>
<evidence type="ECO:0000256" key="4">
    <source>
        <dbReference type="ARBA" id="ARBA00016065"/>
    </source>
</evidence>
<evidence type="ECO:0000256" key="8">
    <source>
        <dbReference type="ARBA" id="ARBA00022776"/>
    </source>
</evidence>
<protein>
    <recommendedName>
        <fullName evidence="4">Condensin complex subunit 2</fullName>
    </recommendedName>
</protein>
<evidence type="ECO:0000313" key="13">
    <source>
        <dbReference type="EMBL" id="CAF3763640.1"/>
    </source>
</evidence>
<evidence type="ECO:0000256" key="10">
    <source>
        <dbReference type="ARBA" id="ARBA00023306"/>
    </source>
</evidence>
<dbReference type="GO" id="GO:0007076">
    <property type="term" value="P:mitotic chromosome condensation"/>
    <property type="evidence" value="ECO:0007669"/>
    <property type="project" value="InterPro"/>
</dbReference>
<sequence length="674" mass="78308">MYEDDDNNESLPIPRRSLVNRIVNHFGSDTEDSPFESRPSRIVLNNSHSSDSGVDEYIQTPVQLIALYEKTVELASKNKINAQNAFHFSFVDRLPEILDIIAFDDKLDVSSDDYHEPNFVKAGSVIDTSAKIYGYRVDALYSETQKLNGTMQQNDDEEELSVSNCDQIEIIKKPIQRSRSRASSYVTTDLSTISLTDEFEFHPLQPSTICRWPGGVGFDSSYSDMISYTMYSSSDFPLVNGFVNLHHQINNEYEDNEKILDRTAETMLDLIQLRDVINEHDEQDHILGSQDLRRFSFNEDATESYIETVDECSIMNSSFMNTIDNAEIINDGLYFDELSEPRDDPLTFHFQELQSTHTAPTTMVSMDVTLMHSKMSFVDNIPQLIRDQADLSEYSLFDSMKLKLFAGPHLWKFTNLLPNTMKSISKPQQQASQTNIRLSSARHFKLDFLNKKQNQSLDDLMTSNSWTRKPMKSRKRKFLSTILYQNRIRSSLHEKNQYQLKLSRKRRAIKDLFCLNYFPDYHLQFLSDANENFAMHGADDHTDDFDHPMDYDNPLSEQIQYDFSRPIQYERIEYDQNFAKINAKKLQIELYDEYNRQCTRTTNPVSLSTLCVRLIDQGMISYEKNQIVSAFYCMLHNCNKNQLYMKPNLRHDDIIIQKQSFPSCTELIYSQSAV</sequence>
<dbReference type="Proteomes" id="UP000663866">
    <property type="component" value="Unassembled WGS sequence"/>
</dbReference>
<keyword evidence="8" id="KW-0498">Mitosis</keyword>
<keyword evidence="9" id="KW-0226">DNA condensation</keyword>
<evidence type="ECO:0000256" key="3">
    <source>
        <dbReference type="ARBA" id="ARBA00009471"/>
    </source>
</evidence>
<keyword evidence="6" id="KW-0963">Cytoplasm</keyword>
<gene>
    <name evidence="14" type="ORF">OVN521_LOCUS6558</name>
    <name evidence="13" type="ORF">UXM345_LOCUS2710</name>
    <name evidence="11" type="ORF">WKI299_LOCUS3405</name>
    <name evidence="12" type="ORF">XDN619_LOCUS27009</name>
</gene>
<reference evidence="13" key="1">
    <citation type="submission" date="2021-02" db="EMBL/GenBank/DDBJ databases">
        <authorList>
            <person name="Nowell W R."/>
        </authorList>
    </citation>
    <scope>NUCLEOTIDE SEQUENCE</scope>
</reference>
<dbReference type="InterPro" id="IPR022816">
    <property type="entry name" value="Condensin_barren_su2"/>
</dbReference>
<evidence type="ECO:0000313" key="15">
    <source>
        <dbReference type="Proteomes" id="UP000663842"/>
    </source>
</evidence>
<keyword evidence="5" id="KW-0158">Chromosome</keyword>
<dbReference type="EMBL" id="CAJNRG010012725">
    <property type="protein sequence ID" value="CAF2142564.1"/>
    <property type="molecule type" value="Genomic_DNA"/>
</dbReference>
<evidence type="ECO:0000256" key="1">
    <source>
        <dbReference type="ARBA" id="ARBA00004286"/>
    </source>
</evidence>
<dbReference type="EMBL" id="CAJOBG010000692">
    <property type="protein sequence ID" value="CAF3845977.1"/>
    <property type="molecule type" value="Genomic_DNA"/>
</dbReference>
<dbReference type="Proteomes" id="UP000663856">
    <property type="component" value="Unassembled WGS sequence"/>
</dbReference>
<comment type="similarity">
    <text evidence="3">Belongs to the CND2 (condensin subunit 2) family.</text>
</comment>
<keyword evidence="10" id="KW-0131">Cell cycle</keyword>
<evidence type="ECO:0000313" key="11">
    <source>
        <dbReference type="EMBL" id="CAF1972941.1"/>
    </source>
</evidence>
<dbReference type="Pfam" id="PF05786">
    <property type="entry name" value="Cnd2"/>
    <property type="match status" value="1"/>
</dbReference>
<keyword evidence="16" id="KW-1185">Reference proteome</keyword>
<dbReference type="GO" id="GO:0005737">
    <property type="term" value="C:cytoplasm"/>
    <property type="evidence" value="ECO:0007669"/>
    <property type="project" value="UniProtKB-SubCell"/>
</dbReference>
<dbReference type="GO" id="GO:0051301">
    <property type="term" value="P:cell division"/>
    <property type="evidence" value="ECO:0007669"/>
    <property type="project" value="UniProtKB-KW"/>
</dbReference>
<dbReference type="PANTHER" id="PTHR13108">
    <property type="entry name" value="CONDENSIN COMPLEX SUBUNIT 2"/>
    <property type="match status" value="1"/>
</dbReference>
<evidence type="ECO:0000313" key="12">
    <source>
        <dbReference type="EMBL" id="CAF2142564.1"/>
    </source>
</evidence>
<name>A0A818YZX4_9BILA</name>
<dbReference type="Proteomes" id="UP000663887">
    <property type="component" value="Unassembled WGS sequence"/>
</dbReference>
<dbReference type="PANTHER" id="PTHR13108:SF9">
    <property type="entry name" value="CONDENSIN COMPLEX SUBUNIT 2"/>
    <property type="match status" value="1"/>
</dbReference>
<evidence type="ECO:0000313" key="14">
    <source>
        <dbReference type="EMBL" id="CAF3845977.1"/>
    </source>
</evidence>
<comment type="caution">
    <text evidence="13">The sequence shown here is derived from an EMBL/GenBank/DDBJ whole genome shotgun (WGS) entry which is preliminary data.</text>
</comment>
<comment type="subcellular location">
    <subcellularLocation>
        <location evidence="1">Chromosome</location>
    </subcellularLocation>
    <subcellularLocation>
        <location evidence="2">Cytoplasm</location>
    </subcellularLocation>
</comment>
<evidence type="ECO:0000256" key="6">
    <source>
        <dbReference type="ARBA" id="ARBA00022490"/>
    </source>
</evidence>
<dbReference type="AlphaFoldDB" id="A0A818YZX4"/>
<organism evidence="13 15">
    <name type="scientific">Rotaria magnacalcarata</name>
    <dbReference type="NCBI Taxonomy" id="392030"/>
    <lineage>
        <taxon>Eukaryota</taxon>
        <taxon>Metazoa</taxon>
        <taxon>Spiralia</taxon>
        <taxon>Gnathifera</taxon>
        <taxon>Rotifera</taxon>
        <taxon>Eurotatoria</taxon>
        <taxon>Bdelloidea</taxon>
        <taxon>Philodinida</taxon>
        <taxon>Philodinidae</taxon>
        <taxon>Rotaria</taxon>
    </lineage>
</organism>
<evidence type="ECO:0000256" key="5">
    <source>
        <dbReference type="ARBA" id="ARBA00022454"/>
    </source>
</evidence>
<evidence type="ECO:0000256" key="7">
    <source>
        <dbReference type="ARBA" id="ARBA00022618"/>
    </source>
</evidence>
<dbReference type="EMBL" id="CAJOBF010000168">
    <property type="protein sequence ID" value="CAF3763640.1"/>
    <property type="molecule type" value="Genomic_DNA"/>
</dbReference>
<evidence type="ECO:0000256" key="9">
    <source>
        <dbReference type="ARBA" id="ARBA00023067"/>
    </source>
</evidence>
<evidence type="ECO:0000313" key="16">
    <source>
        <dbReference type="Proteomes" id="UP000663866"/>
    </source>
</evidence>
<accession>A0A818YZX4</accession>
<dbReference type="GO" id="GO:0003682">
    <property type="term" value="F:chromatin binding"/>
    <property type="evidence" value="ECO:0007669"/>
    <property type="project" value="TreeGrafter"/>
</dbReference>
<dbReference type="EMBL" id="CAJNRF010000652">
    <property type="protein sequence ID" value="CAF1972941.1"/>
    <property type="molecule type" value="Genomic_DNA"/>
</dbReference>
<evidence type="ECO:0000256" key="2">
    <source>
        <dbReference type="ARBA" id="ARBA00004496"/>
    </source>
</evidence>
<dbReference type="GO" id="GO:0000796">
    <property type="term" value="C:condensin complex"/>
    <property type="evidence" value="ECO:0007669"/>
    <property type="project" value="InterPro"/>
</dbReference>
<keyword evidence="7" id="KW-0132">Cell division</keyword>